<evidence type="ECO:0000256" key="2">
    <source>
        <dbReference type="PROSITE-ProRule" id="PRU00703"/>
    </source>
</evidence>
<name>A0ABU5DS77_9PROT</name>
<gene>
    <name evidence="4" type="ORF">SMD31_00075</name>
</gene>
<evidence type="ECO:0000313" key="5">
    <source>
        <dbReference type="Proteomes" id="UP001271769"/>
    </source>
</evidence>
<evidence type="ECO:0000313" key="4">
    <source>
        <dbReference type="EMBL" id="MDY0870295.1"/>
    </source>
</evidence>
<feature type="domain" description="CBS" evidence="3">
    <location>
        <begin position="76"/>
        <end position="131"/>
    </location>
</feature>
<protein>
    <submittedName>
        <fullName evidence="4">CBS domain-containing protein</fullName>
    </submittedName>
</protein>
<organism evidence="4 5">
    <name type="scientific">Dongia rigui</name>
    <dbReference type="NCBI Taxonomy" id="940149"/>
    <lineage>
        <taxon>Bacteria</taxon>
        <taxon>Pseudomonadati</taxon>
        <taxon>Pseudomonadota</taxon>
        <taxon>Alphaproteobacteria</taxon>
        <taxon>Rhodospirillales</taxon>
        <taxon>Dongiaceae</taxon>
        <taxon>Dongia</taxon>
    </lineage>
</organism>
<dbReference type="Pfam" id="PF00571">
    <property type="entry name" value="CBS"/>
    <property type="match status" value="2"/>
</dbReference>
<accession>A0ABU5DS77</accession>
<proteinExistence type="predicted"/>
<dbReference type="RefSeq" id="WP_320498451.1">
    <property type="nucleotide sequence ID" value="NZ_JAXCLX010000001.1"/>
</dbReference>
<dbReference type="PROSITE" id="PS51371">
    <property type="entry name" value="CBS"/>
    <property type="match status" value="2"/>
</dbReference>
<keyword evidence="1 2" id="KW-0129">CBS domain</keyword>
<dbReference type="SUPFAM" id="SSF54631">
    <property type="entry name" value="CBS-domain pair"/>
    <property type="match status" value="1"/>
</dbReference>
<dbReference type="SMART" id="SM00116">
    <property type="entry name" value="CBS"/>
    <property type="match status" value="2"/>
</dbReference>
<dbReference type="InterPro" id="IPR046342">
    <property type="entry name" value="CBS_dom_sf"/>
</dbReference>
<comment type="caution">
    <text evidence="4">The sequence shown here is derived from an EMBL/GenBank/DDBJ whole genome shotgun (WGS) entry which is preliminary data.</text>
</comment>
<dbReference type="EMBL" id="JAXCLX010000001">
    <property type="protein sequence ID" value="MDY0870295.1"/>
    <property type="molecule type" value="Genomic_DNA"/>
</dbReference>
<sequence>MTVASILKQKPDRLISVSETASIADVAATLTRENIGAVPVLDTKGEMIGIFSERDVVRQIAREGVAVLTRAVATMMTRNVICCAPEDTVESTMALMTARRFRHLPVRSDGRIIGMISIGDVVKKRVEDAEREAASLREYIVRG</sequence>
<evidence type="ECO:0000259" key="3">
    <source>
        <dbReference type="PROSITE" id="PS51371"/>
    </source>
</evidence>
<dbReference type="InterPro" id="IPR000644">
    <property type="entry name" value="CBS_dom"/>
</dbReference>
<dbReference type="InterPro" id="IPR044725">
    <property type="entry name" value="CBSX3_CBS_dom"/>
</dbReference>
<keyword evidence="5" id="KW-1185">Reference proteome</keyword>
<dbReference type="PANTHER" id="PTHR43080">
    <property type="entry name" value="CBS DOMAIN-CONTAINING PROTEIN CBSX3, MITOCHONDRIAL"/>
    <property type="match status" value="1"/>
</dbReference>
<dbReference type="Proteomes" id="UP001271769">
    <property type="component" value="Unassembled WGS sequence"/>
</dbReference>
<evidence type="ECO:0000256" key="1">
    <source>
        <dbReference type="ARBA" id="ARBA00023122"/>
    </source>
</evidence>
<dbReference type="InterPro" id="IPR051257">
    <property type="entry name" value="Diverse_CBS-Domain"/>
</dbReference>
<dbReference type="PANTHER" id="PTHR43080:SF2">
    <property type="entry name" value="CBS DOMAIN-CONTAINING PROTEIN"/>
    <property type="match status" value="1"/>
</dbReference>
<reference evidence="4 5" key="1">
    <citation type="journal article" date="2013" name="Antonie Van Leeuwenhoek">
        <title>Dongia rigui sp. nov., isolated from freshwater of a large wetland in Korea.</title>
        <authorList>
            <person name="Baik K.S."/>
            <person name="Hwang Y.M."/>
            <person name="Choi J.S."/>
            <person name="Kwon J."/>
            <person name="Seong C.N."/>
        </authorList>
    </citation>
    <scope>NUCLEOTIDE SEQUENCE [LARGE SCALE GENOMIC DNA]</scope>
    <source>
        <strain evidence="4 5">04SU4-P</strain>
    </source>
</reference>
<dbReference type="CDD" id="cd04623">
    <property type="entry name" value="CBS_pair_bac_euk"/>
    <property type="match status" value="1"/>
</dbReference>
<feature type="domain" description="CBS" evidence="3">
    <location>
        <begin position="9"/>
        <end position="67"/>
    </location>
</feature>
<dbReference type="Gene3D" id="3.10.580.10">
    <property type="entry name" value="CBS-domain"/>
    <property type="match status" value="1"/>
</dbReference>